<dbReference type="EMBL" id="CAUOFW020004911">
    <property type="protein sequence ID" value="CAK9167724.1"/>
    <property type="molecule type" value="Genomic_DNA"/>
</dbReference>
<organism evidence="2 3">
    <name type="scientific">Ilex paraguariensis</name>
    <name type="common">yerba mate</name>
    <dbReference type="NCBI Taxonomy" id="185542"/>
    <lineage>
        <taxon>Eukaryota</taxon>
        <taxon>Viridiplantae</taxon>
        <taxon>Streptophyta</taxon>
        <taxon>Embryophyta</taxon>
        <taxon>Tracheophyta</taxon>
        <taxon>Spermatophyta</taxon>
        <taxon>Magnoliopsida</taxon>
        <taxon>eudicotyledons</taxon>
        <taxon>Gunneridae</taxon>
        <taxon>Pentapetalae</taxon>
        <taxon>asterids</taxon>
        <taxon>campanulids</taxon>
        <taxon>Aquifoliales</taxon>
        <taxon>Aquifoliaceae</taxon>
        <taxon>Ilex</taxon>
    </lineage>
</organism>
<name>A0ABC8TEE4_9AQUA</name>
<dbReference type="Proteomes" id="UP001642360">
    <property type="component" value="Unassembled WGS sequence"/>
</dbReference>
<protein>
    <submittedName>
        <fullName evidence="2">Uncharacterized protein</fullName>
    </submittedName>
</protein>
<reference evidence="2 3" key="1">
    <citation type="submission" date="2024-02" db="EMBL/GenBank/DDBJ databases">
        <authorList>
            <person name="Vignale AGUSTIN F."/>
            <person name="Sosa J E."/>
            <person name="Modenutti C."/>
        </authorList>
    </citation>
    <scope>NUCLEOTIDE SEQUENCE [LARGE SCALE GENOMIC DNA]</scope>
</reference>
<proteinExistence type="predicted"/>
<evidence type="ECO:0000256" key="1">
    <source>
        <dbReference type="SAM" id="MobiDB-lite"/>
    </source>
</evidence>
<feature type="region of interest" description="Disordered" evidence="1">
    <location>
        <begin position="34"/>
        <end position="54"/>
    </location>
</feature>
<comment type="caution">
    <text evidence="2">The sequence shown here is derived from an EMBL/GenBank/DDBJ whole genome shotgun (WGS) entry which is preliminary data.</text>
</comment>
<dbReference type="AlphaFoldDB" id="A0ABC8TEE4"/>
<evidence type="ECO:0000313" key="3">
    <source>
        <dbReference type="Proteomes" id="UP001642360"/>
    </source>
</evidence>
<keyword evidence="3" id="KW-1185">Reference proteome</keyword>
<accession>A0ABC8TEE4</accession>
<evidence type="ECO:0000313" key="2">
    <source>
        <dbReference type="EMBL" id="CAK9167724.1"/>
    </source>
</evidence>
<sequence length="93" mass="10788">MYKDSRSEYKQWILLVPKMKAAVHPLQVNKGFSHGDHGFGGMKNKVSPKKKVSPKNRAFSFQLWRNLRSEKRPRKVKSGVTFFVLARIQESVN</sequence>
<gene>
    <name evidence="2" type="ORF">ILEXP_LOCUS37011</name>
</gene>